<dbReference type="PANTHER" id="PTHR34703">
    <property type="entry name" value="ANTIPORTER SUBUNIT MNHG2-RELATED"/>
    <property type="match status" value="1"/>
</dbReference>
<dbReference type="PANTHER" id="PTHR34703:SF1">
    <property type="entry name" value="ANTIPORTER SUBUNIT MNHG2-RELATED"/>
    <property type="match status" value="1"/>
</dbReference>
<dbReference type="AlphaFoldDB" id="A0A919K6A1"/>
<keyword evidence="5" id="KW-1185">Reference proteome</keyword>
<keyword evidence="3" id="KW-1133">Transmembrane helix</keyword>
<evidence type="ECO:0000256" key="1">
    <source>
        <dbReference type="ARBA" id="ARBA00008404"/>
    </source>
</evidence>
<evidence type="ECO:0000256" key="3">
    <source>
        <dbReference type="SAM" id="Phobius"/>
    </source>
</evidence>
<dbReference type="InterPro" id="IPR005133">
    <property type="entry name" value="PhaG_MnhG_YufB"/>
</dbReference>
<proteinExistence type="inferred from homology"/>
<dbReference type="RefSeq" id="WP_203789138.1">
    <property type="nucleotide sequence ID" value="NZ_BOMV01000092.1"/>
</dbReference>
<evidence type="ECO:0000256" key="2">
    <source>
        <dbReference type="SAM" id="MobiDB-lite"/>
    </source>
</evidence>
<dbReference type="GO" id="GO:0015385">
    <property type="term" value="F:sodium:proton antiporter activity"/>
    <property type="evidence" value="ECO:0007669"/>
    <property type="project" value="TreeGrafter"/>
</dbReference>
<dbReference type="Proteomes" id="UP000636960">
    <property type="component" value="Unassembled WGS sequence"/>
</dbReference>
<accession>A0A919K6A1</accession>
<keyword evidence="3" id="KW-0472">Membrane</keyword>
<name>A0A919K6A1_9ACTN</name>
<evidence type="ECO:0000313" key="4">
    <source>
        <dbReference type="EMBL" id="GIF00889.1"/>
    </source>
</evidence>
<dbReference type="NCBIfam" id="TIGR01300">
    <property type="entry name" value="CPA3_mnhG_phaG"/>
    <property type="match status" value="1"/>
</dbReference>
<keyword evidence="3" id="KW-0812">Transmembrane</keyword>
<sequence length="133" mass="14049">MTLQTVVDILAGTCLISGALLSFAAGVGLLRFPDLLSRMHAATKPQVLGLLLILAGAALRLQNTIDITTLVLVGIFQLATAPVSAHMVGRAVYRSRHVRTDLLVVDELAADRADGDGQQQADDAAHARRVQDA</sequence>
<protein>
    <submittedName>
        <fullName evidence="4">Na+/H+ antiporter subunit G</fullName>
    </submittedName>
</protein>
<organism evidence="4 5">
    <name type="scientific">Paractinoplanes rishiriensis</name>
    <dbReference type="NCBI Taxonomy" id="1050105"/>
    <lineage>
        <taxon>Bacteria</taxon>
        <taxon>Bacillati</taxon>
        <taxon>Actinomycetota</taxon>
        <taxon>Actinomycetes</taxon>
        <taxon>Micromonosporales</taxon>
        <taxon>Micromonosporaceae</taxon>
        <taxon>Paractinoplanes</taxon>
    </lineage>
</organism>
<feature type="region of interest" description="Disordered" evidence="2">
    <location>
        <begin position="114"/>
        <end position="133"/>
    </location>
</feature>
<comment type="caution">
    <text evidence="4">The sequence shown here is derived from an EMBL/GenBank/DDBJ whole genome shotgun (WGS) entry which is preliminary data.</text>
</comment>
<dbReference type="EMBL" id="BOMV01000092">
    <property type="protein sequence ID" value="GIF00889.1"/>
    <property type="molecule type" value="Genomic_DNA"/>
</dbReference>
<feature type="transmembrane region" description="Helical" evidence="3">
    <location>
        <begin position="6"/>
        <end position="30"/>
    </location>
</feature>
<comment type="similarity">
    <text evidence="1">Belongs to the CPA3 antiporters (TC 2.A.63) subunit G family.</text>
</comment>
<reference evidence="4" key="1">
    <citation type="submission" date="2021-01" db="EMBL/GenBank/DDBJ databases">
        <title>Whole genome shotgun sequence of Actinoplanes rishiriensis NBRC 108556.</title>
        <authorList>
            <person name="Komaki H."/>
            <person name="Tamura T."/>
        </authorList>
    </citation>
    <scope>NUCLEOTIDE SEQUENCE</scope>
    <source>
        <strain evidence="4">NBRC 108556</strain>
    </source>
</reference>
<dbReference type="Pfam" id="PF03334">
    <property type="entry name" value="PhaG_MnhG_YufB"/>
    <property type="match status" value="1"/>
</dbReference>
<evidence type="ECO:0000313" key="5">
    <source>
        <dbReference type="Proteomes" id="UP000636960"/>
    </source>
</evidence>
<feature type="compositionally biased region" description="Basic and acidic residues" evidence="2">
    <location>
        <begin position="123"/>
        <end position="133"/>
    </location>
</feature>
<gene>
    <name evidence="4" type="ORF">Ari01nite_83530</name>
</gene>
<feature type="transmembrane region" description="Helical" evidence="3">
    <location>
        <begin position="67"/>
        <end position="89"/>
    </location>
</feature>
<dbReference type="NCBIfam" id="NF009314">
    <property type="entry name" value="PRK12674.1-2"/>
    <property type="match status" value="1"/>
</dbReference>